<dbReference type="GO" id="GO:0043531">
    <property type="term" value="F:ADP binding"/>
    <property type="evidence" value="ECO:0007669"/>
    <property type="project" value="InterPro"/>
</dbReference>
<feature type="domain" description="Disease resistance R13L4/SHOC-2-like LRR" evidence="4">
    <location>
        <begin position="199"/>
        <end position="412"/>
    </location>
</feature>
<feature type="domain" description="NB-ARC" evidence="3">
    <location>
        <begin position="107"/>
        <end position="165"/>
    </location>
</feature>
<dbReference type="SUPFAM" id="SSF52047">
    <property type="entry name" value="RNI-like"/>
    <property type="match status" value="1"/>
</dbReference>
<dbReference type="InterPro" id="IPR055414">
    <property type="entry name" value="LRR_R13L4/SHOC2-like"/>
</dbReference>
<proteinExistence type="predicted"/>
<evidence type="ECO:0000259" key="4">
    <source>
        <dbReference type="Pfam" id="PF23598"/>
    </source>
</evidence>
<keyword evidence="1" id="KW-0677">Repeat</keyword>
<name>A0AAV1A0F8_VICFA</name>
<dbReference type="PANTHER" id="PTHR36766:SF64">
    <property type="entry name" value="OS12G0206100 PROTEIN"/>
    <property type="match status" value="1"/>
</dbReference>
<evidence type="ECO:0000256" key="2">
    <source>
        <dbReference type="ARBA" id="ARBA00022821"/>
    </source>
</evidence>
<dbReference type="Pfam" id="PF00931">
    <property type="entry name" value="NB-ARC"/>
    <property type="match status" value="1"/>
</dbReference>
<evidence type="ECO:0000259" key="3">
    <source>
        <dbReference type="Pfam" id="PF00931"/>
    </source>
</evidence>
<protein>
    <recommendedName>
        <fullName evidence="7">NB-ARC domain-containing protein</fullName>
    </recommendedName>
</protein>
<evidence type="ECO:0000256" key="1">
    <source>
        <dbReference type="ARBA" id="ARBA00022737"/>
    </source>
</evidence>
<reference evidence="5 6" key="1">
    <citation type="submission" date="2023-01" db="EMBL/GenBank/DDBJ databases">
        <authorList>
            <person name="Kreplak J."/>
        </authorList>
    </citation>
    <scope>NUCLEOTIDE SEQUENCE [LARGE SCALE GENOMIC DNA]</scope>
</reference>
<dbReference type="Proteomes" id="UP001157006">
    <property type="component" value="Chromosome 3"/>
</dbReference>
<dbReference type="InterPro" id="IPR002182">
    <property type="entry name" value="NB-ARC"/>
</dbReference>
<dbReference type="InterPro" id="IPR032675">
    <property type="entry name" value="LRR_dom_sf"/>
</dbReference>
<keyword evidence="2" id="KW-0611">Plant defense</keyword>
<sequence>MKYVRTQIGDALRRIWTYGFGGQLDYKQTAPSSTAIQNLWIKMFIIGNPFFSFRAMLGRYLVLWLCLQKKRSIWFGRNSKSIRFIIDIVQILRGRTQPPVVAEAKETDAQVLITQLLSGERRGCITWIVGIRGTGKTTLAKLIFQDSGVVRHFDCQVWVSVTSTSLRTYYKDVLSFMSFDPQEGSKPGQQIGSFLKGCISSDCFLLLRVLDLERVYKPKLPKRIARLNRLRYLGLRCTYLESLPLSISNLLKLQTLDLKHTYIHTLPTSIWKMELRHLHLFLNETYGTRFPPQPDLQTLSGLFVDAESSVQGNIKKLGLACQSMSLLQEDEMKKQLVAVADWITKLEHLQSLRLKSRDEQGKPWILHLNSLDDPMTLLKDFPNLLAESYIGTTMVCESQSFPQLRVLKLWVLEQFDEWIIEPGALPCPRQRLKMLPDGLKHVNTLLELKLTNMPTEIKADGM</sequence>
<evidence type="ECO:0000313" key="5">
    <source>
        <dbReference type="EMBL" id="CAI8603941.1"/>
    </source>
</evidence>
<dbReference type="PANTHER" id="PTHR36766">
    <property type="entry name" value="PLANT BROAD-SPECTRUM MILDEW RESISTANCE PROTEIN RPW8"/>
    <property type="match status" value="1"/>
</dbReference>
<organism evidence="5 6">
    <name type="scientific">Vicia faba</name>
    <name type="common">Broad bean</name>
    <name type="synonym">Faba vulgaris</name>
    <dbReference type="NCBI Taxonomy" id="3906"/>
    <lineage>
        <taxon>Eukaryota</taxon>
        <taxon>Viridiplantae</taxon>
        <taxon>Streptophyta</taxon>
        <taxon>Embryophyta</taxon>
        <taxon>Tracheophyta</taxon>
        <taxon>Spermatophyta</taxon>
        <taxon>Magnoliopsida</taxon>
        <taxon>eudicotyledons</taxon>
        <taxon>Gunneridae</taxon>
        <taxon>Pentapetalae</taxon>
        <taxon>rosids</taxon>
        <taxon>fabids</taxon>
        <taxon>Fabales</taxon>
        <taxon>Fabaceae</taxon>
        <taxon>Papilionoideae</taxon>
        <taxon>50 kb inversion clade</taxon>
        <taxon>NPAAA clade</taxon>
        <taxon>Hologalegina</taxon>
        <taxon>IRL clade</taxon>
        <taxon>Fabeae</taxon>
        <taxon>Vicia</taxon>
    </lineage>
</organism>
<evidence type="ECO:0008006" key="7">
    <source>
        <dbReference type="Google" id="ProtNLM"/>
    </source>
</evidence>
<dbReference type="Gene3D" id="3.40.50.300">
    <property type="entry name" value="P-loop containing nucleotide triphosphate hydrolases"/>
    <property type="match status" value="1"/>
</dbReference>
<dbReference type="Pfam" id="PF23598">
    <property type="entry name" value="LRR_14"/>
    <property type="match status" value="1"/>
</dbReference>
<accession>A0AAV1A0F8</accession>
<dbReference type="Gene3D" id="3.80.10.10">
    <property type="entry name" value="Ribonuclease Inhibitor"/>
    <property type="match status" value="1"/>
</dbReference>
<dbReference type="EMBL" id="OX451738">
    <property type="protein sequence ID" value="CAI8603941.1"/>
    <property type="molecule type" value="Genomic_DNA"/>
</dbReference>
<dbReference type="GO" id="GO:0006952">
    <property type="term" value="P:defense response"/>
    <property type="evidence" value="ECO:0007669"/>
    <property type="project" value="UniProtKB-KW"/>
</dbReference>
<dbReference type="AlphaFoldDB" id="A0AAV1A0F8"/>
<gene>
    <name evidence="5" type="ORF">VFH_III109440</name>
</gene>
<dbReference type="InterPro" id="IPR027417">
    <property type="entry name" value="P-loop_NTPase"/>
</dbReference>
<evidence type="ECO:0000313" key="6">
    <source>
        <dbReference type="Proteomes" id="UP001157006"/>
    </source>
</evidence>
<dbReference type="SUPFAM" id="SSF52540">
    <property type="entry name" value="P-loop containing nucleoside triphosphate hydrolases"/>
    <property type="match status" value="1"/>
</dbReference>
<keyword evidence="6" id="KW-1185">Reference proteome</keyword>